<evidence type="ECO:0000256" key="2">
    <source>
        <dbReference type="ARBA" id="ARBA00008779"/>
    </source>
</evidence>
<evidence type="ECO:0000313" key="10">
    <source>
        <dbReference type="EMBL" id="QDU91164.1"/>
    </source>
</evidence>
<evidence type="ECO:0000256" key="7">
    <source>
        <dbReference type="SAM" id="MobiDB-lite"/>
    </source>
</evidence>
<dbReference type="RefSeq" id="WP_145291020.1">
    <property type="nucleotide sequence ID" value="NZ_CP036291.1"/>
</dbReference>
<comment type="cofactor">
    <cofactor evidence="1">
        <name>Ca(2+)</name>
        <dbReference type="ChEBI" id="CHEBI:29108"/>
    </cofactor>
</comment>
<evidence type="ECO:0000256" key="6">
    <source>
        <dbReference type="ARBA" id="ARBA00022837"/>
    </source>
</evidence>
<protein>
    <submittedName>
        <fullName evidence="10">Choline-sulfatase</fullName>
        <ecNumber evidence="10">3.1.6.6</ecNumber>
    </submittedName>
</protein>
<dbReference type="EC" id="3.1.6.6" evidence="10"/>
<feature type="domain" description="Sulfatase N-terminal" evidence="9">
    <location>
        <begin position="23"/>
        <end position="355"/>
    </location>
</feature>
<reference evidence="10 11" key="1">
    <citation type="submission" date="2019-02" db="EMBL/GenBank/DDBJ databases">
        <title>Deep-cultivation of Planctomycetes and their phenomic and genomic characterization uncovers novel biology.</title>
        <authorList>
            <person name="Wiegand S."/>
            <person name="Jogler M."/>
            <person name="Boedeker C."/>
            <person name="Pinto D."/>
            <person name="Vollmers J."/>
            <person name="Rivas-Marin E."/>
            <person name="Kohn T."/>
            <person name="Peeters S.H."/>
            <person name="Heuer A."/>
            <person name="Rast P."/>
            <person name="Oberbeckmann S."/>
            <person name="Bunk B."/>
            <person name="Jeske O."/>
            <person name="Meyerdierks A."/>
            <person name="Storesund J.E."/>
            <person name="Kallscheuer N."/>
            <person name="Luecker S."/>
            <person name="Lage O.M."/>
            <person name="Pohl T."/>
            <person name="Merkel B.J."/>
            <person name="Hornburger P."/>
            <person name="Mueller R.-W."/>
            <person name="Bruemmer F."/>
            <person name="Labrenz M."/>
            <person name="Spormann A.M."/>
            <person name="Op den Camp H."/>
            <person name="Overmann J."/>
            <person name="Amann R."/>
            <person name="Jetten M.S.M."/>
            <person name="Mascher T."/>
            <person name="Medema M.H."/>
            <person name="Devos D.P."/>
            <person name="Kaster A.-K."/>
            <person name="Ovreas L."/>
            <person name="Rohde M."/>
            <person name="Galperin M.Y."/>
            <person name="Jogler C."/>
        </authorList>
    </citation>
    <scope>NUCLEOTIDE SEQUENCE [LARGE SCALE GENOMIC DNA]</scope>
    <source>
        <strain evidence="10 11">Pla175</strain>
    </source>
</reference>
<dbReference type="GO" id="GO:0046872">
    <property type="term" value="F:metal ion binding"/>
    <property type="evidence" value="ECO:0007669"/>
    <property type="project" value="UniProtKB-KW"/>
</dbReference>
<keyword evidence="11" id="KW-1185">Reference proteome</keyword>
<dbReference type="AlphaFoldDB" id="A0A518DI74"/>
<evidence type="ECO:0000256" key="8">
    <source>
        <dbReference type="SAM" id="SignalP"/>
    </source>
</evidence>
<dbReference type="Proteomes" id="UP000317429">
    <property type="component" value="Chromosome"/>
</dbReference>
<dbReference type="InterPro" id="IPR017850">
    <property type="entry name" value="Alkaline_phosphatase_core_sf"/>
</dbReference>
<evidence type="ECO:0000259" key="9">
    <source>
        <dbReference type="Pfam" id="PF00884"/>
    </source>
</evidence>
<evidence type="ECO:0000256" key="5">
    <source>
        <dbReference type="ARBA" id="ARBA00022801"/>
    </source>
</evidence>
<dbReference type="Gene3D" id="3.40.720.10">
    <property type="entry name" value="Alkaline Phosphatase, subunit A"/>
    <property type="match status" value="1"/>
</dbReference>
<dbReference type="Pfam" id="PF00884">
    <property type="entry name" value="Sulfatase"/>
    <property type="match status" value="1"/>
</dbReference>
<feature type="chain" id="PRO_5021998208" evidence="8">
    <location>
        <begin position="19"/>
        <end position="467"/>
    </location>
</feature>
<evidence type="ECO:0000256" key="3">
    <source>
        <dbReference type="ARBA" id="ARBA00022723"/>
    </source>
</evidence>
<dbReference type="CDD" id="cd16030">
    <property type="entry name" value="iduronate-2-sulfatase"/>
    <property type="match status" value="1"/>
</dbReference>
<name>A0A518DI74_9BACT</name>
<comment type="similarity">
    <text evidence="2">Belongs to the sulfatase family.</text>
</comment>
<proteinExistence type="inferred from homology"/>
<dbReference type="InterPro" id="IPR000917">
    <property type="entry name" value="Sulfatase_N"/>
</dbReference>
<evidence type="ECO:0000256" key="1">
    <source>
        <dbReference type="ARBA" id="ARBA00001913"/>
    </source>
</evidence>
<dbReference type="OrthoDB" id="236884at2"/>
<keyword evidence="3" id="KW-0479">Metal-binding</keyword>
<dbReference type="GO" id="GO:0047753">
    <property type="term" value="F:choline-sulfatase activity"/>
    <property type="evidence" value="ECO:0007669"/>
    <property type="project" value="UniProtKB-EC"/>
</dbReference>
<dbReference type="PANTHER" id="PTHR45953:SF1">
    <property type="entry name" value="IDURONATE 2-SULFATASE"/>
    <property type="match status" value="1"/>
</dbReference>
<gene>
    <name evidence="10" type="primary">betC_22</name>
    <name evidence="10" type="ORF">Pla175_45840</name>
</gene>
<dbReference type="GO" id="GO:0004423">
    <property type="term" value="F:iduronate-2-sulfatase activity"/>
    <property type="evidence" value="ECO:0007669"/>
    <property type="project" value="InterPro"/>
</dbReference>
<evidence type="ECO:0000256" key="4">
    <source>
        <dbReference type="ARBA" id="ARBA00022729"/>
    </source>
</evidence>
<dbReference type="SUPFAM" id="SSF53649">
    <property type="entry name" value="Alkaline phosphatase-like"/>
    <property type="match status" value="1"/>
</dbReference>
<keyword evidence="4 8" id="KW-0732">Signal</keyword>
<dbReference type="GO" id="GO:0005737">
    <property type="term" value="C:cytoplasm"/>
    <property type="evidence" value="ECO:0007669"/>
    <property type="project" value="TreeGrafter"/>
</dbReference>
<organism evidence="10 11">
    <name type="scientific">Pirellulimonas nuda</name>
    <dbReference type="NCBI Taxonomy" id="2528009"/>
    <lineage>
        <taxon>Bacteria</taxon>
        <taxon>Pseudomonadati</taxon>
        <taxon>Planctomycetota</taxon>
        <taxon>Planctomycetia</taxon>
        <taxon>Pirellulales</taxon>
        <taxon>Lacipirellulaceae</taxon>
        <taxon>Pirellulimonas</taxon>
    </lineage>
</organism>
<keyword evidence="5 10" id="KW-0378">Hydrolase</keyword>
<keyword evidence="6" id="KW-0106">Calcium</keyword>
<evidence type="ECO:0000313" key="11">
    <source>
        <dbReference type="Proteomes" id="UP000317429"/>
    </source>
</evidence>
<sequence precursor="true">MRLSLFLLAVLAPAVTGAATQRPNVLMIAVDDLNDWVGALGGHPQARTPAMDALARRATVFTNAHCAAPICNPSRAALFTGRLPSSTGIYHLAPLLRGCASTRHALTLPQYFALQGYRTLAAGKLLHTADGSEFQTYAGTFGGFGPAPESPISFGVSHPLWDWGAMEVAEGRMPDERIAAWTAQQLEELPHDRPFFLACGFYKPHVPMIVPQRWFDLHPLEEVLLPPHRRDDLRDVPGIGLDLSYSAVAPRHEWMVENRQWRHAVQSYLACTSFVDAQVGKVLAALEASPHADNTVVVLWSDHGFHLGDKECWGKRSLWEATTKVVLMIDAPGTPPARCDRPVGLIDLYPTLCQLCQLPTVLGLDGHDLSPLLSDPKQDWPWPALTTFGQNNHTLRSDRWRYIEYQDGSRELYDHWADPHEFDNLADEPRYAGVVRELRRALPKTNVPMAPGSNHTDARPGSAVDID</sequence>
<feature type="signal peptide" evidence="8">
    <location>
        <begin position="1"/>
        <end position="18"/>
    </location>
</feature>
<accession>A0A518DI74</accession>
<dbReference type="EMBL" id="CP036291">
    <property type="protein sequence ID" value="QDU91164.1"/>
    <property type="molecule type" value="Genomic_DNA"/>
</dbReference>
<feature type="region of interest" description="Disordered" evidence="7">
    <location>
        <begin position="444"/>
        <end position="467"/>
    </location>
</feature>
<dbReference type="PANTHER" id="PTHR45953">
    <property type="entry name" value="IDURONATE 2-SULFATASE"/>
    <property type="match status" value="1"/>
</dbReference>
<dbReference type="KEGG" id="pnd:Pla175_45840"/>
<dbReference type="InterPro" id="IPR035874">
    <property type="entry name" value="IDS"/>
</dbReference>